<reference evidence="8" key="1">
    <citation type="journal article" date="2019" name="Int. J. Syst. Evol. Microbiol.">
        <title>The Global Catalogue of Microorganisms (GCM) 10K type strain sequencing project: providing services to taxonomists for standard genome sequencing and annotation.</title>
        <authorList>
            <consortium name="The Broad Institute Genomics Platform"/>
            <consortium name="The Broad Institute Genome Sequencing Center for Infectious Disease"/>
            <person name="Wu L."/>
            <person name="Ma J."/>
        </authorList>
    </citation>
    <scope>NUCLEOTIDE SEQUENCE [LARGE SCALE GENOMIC DNA]</scope>
    <source>
        <strain evidence="8">KCTC 42964</strain>
    </source>
</reference>
<name>A0ABV7KXL4_9PROT</name>
<dbReference type="Gene3D" id="3.40.50.300">
    <property type="entry name" value="P-loop containing nucleotide triphosphate hydrolases"/>
    <property type="match status" value="1"/>
</dbReference>
<dbReference type="InterPro" id="IPR003593">
    <property type="entry name" value="AAA+_ATPase"/>
</dbReference>
<evidence type="ECO:0000256" key="3">
    <source>
        <dbReference type="ARBA" id="ARBA00022741"/>
    </source>
</evidence>
<protein>
    <submittedName>
        <fullName evidence="7">ABC transporter ATP-binding protein</fullName>
    </submittedName>
</protein>
<keyword evidence="8" id="KW-1185">Reference proteome</keyword>
<evidence type="ECO:0000256" key="5">
    <source>
        <dbReference type="ARBA" id="ARBA00022970"/>
    </source>
</evidence>
<feature type="domain" description="ABC transporter" evidence="6">
    <location>
        <begin position="4"/>
        <end position="232"/>
    </location>
</feature>
<proteinExistence type="inferred from homology"/>
<keyword evidence="2" id="KW-0813">Transport</keyword>
<dbReference type="PANTHER" id="PTHR43820">
    <property type="entry name" value="HIGH-AFFINITY BRANCHED-CHAIN AMINO ACID TRANSPORT ATP-BINDING PROTEIN LIVF"/>
    <property type="match status" value="1"/>
</dbReference>
<evidence type="ECO:0000259" key="6">
    <source>
        <dbReference type="PROSITE" id="PS50893"/>
    </source>
</evidence>
<dbReference type="EMBL" id="JBHRTR010000019">
    <property type="protein sequence ID" value="MFC3227036.1"/>
    <property type="molecule type" value="Genomic_DNA"/>
</dbReference>
<comment type="similarity">
    <text evidence="1">Belongs to the ABC transporter superfamily.</text>
</comment>
<dbReference type="SMART" id="SM00382">
    <property type="entry name" value="AAA"/>
    <property type="match status" value="1"/>
</dbReference>
<dbReference type="InterPro" id="IPR017871">
    <property type="entry name" value="ABC_transporter-like_CS"/>
</dbReference>
<organism evidence="7 8">
    <name type="scientific">Marinibaculum pumilum</name>
    <dbReference type="NCBI Taxonomy" id="1766165"/>
    <lineage>
        <taxon>Bacteria</taxon>
        <taxon>Pseudomonadati</taxon>
        <taxon>Pseudomonadota</taxon>
        <taxon>Alphaproteobacteria</taxon>
        <taxon>Rhodospirillales</taxon>
        <taxon>Rhodospirillaceae</taxon>
        <taxon>Marinibaculum</taxon>
    </lineage>
</organism>
<dbReference type="InterPro" id="IPR027417">
    <property type="entry name" value="P-loop_NTPase"/>
</dbReference>
<evidence type="ECO:0000256" key="4">
    <source>
        <dbReference type="ARBA" id="ARBA00022840"/>
    </source>
</evidence>
<dbReference type="PROSITE" id="PS00211">
    <property type="entry name" value="ABC_TRANSPORTER_1"/>
    <property type="match status" value="1"/>
</dbReference>
<accession>A0ABV7KXL4</accession>
<dbReference type="PANTHER" id="PTHR43820:SF5">
    <property type="entry name" value="HIGH-AFFINITY BRANCHED-CHAIN AMINO ACID TRANSPORT ATP-BINDING PROTEIN"/>
    <property type="match status" value="1"/>
</dbReference>
<sequence length="232" mass="25170">MTLLETHGLTAFYGDFQALFGIDLAVAEGETIAIIGANGAGKTTFLRSLTGLLRNDRAALVFDGRQIGDARADAVVEMGIAMVPEGRKLFPSLSVEENLLIGAHAGRKGSWDLARIYDLFPVLQERRRSPGTALSGGQQQMVAIGRALMSNPRLLLCDEISLGLAPTIIRDIYDSLPQVTKAGCTLMVVEQDINQAMAVADRIYCFQEGRVTLEGRPADLSREQIRQAYFGV</sequence>
<comment type="caution">
    <text evidence="7">The sequence shown here is derived from an EMBL/GenBank/DDBJ whole genome shotgun (WGS) entry which is preliminary data.</text>
</comment>
<dbReference type="PROSITE" id="PS50893">
    <property type="entry name" value="ABC_TRANSPORTER_2"/>
    <property type="match status" value="1"/>
</dbReference>
<keyword evidence="4 7" id="KW-0067">ATP-binding</keyword>
<dbReference type="CDD" id="cd03224">
    <property type="entry name" value="ABC_TM1139_LivF_branched"/>
    <property type="match status" value="1"/>
</dbReference>
<dbReference type="InterPro" id="IPR003439">
    <property type="entry name" value="ABC_transporter-like_ATP-bd"/>
</dbReference>
<evidence type="ECO:0000313" key="8">
    <source>
        <dbReference type="Proteomes" id="UP001595528"/>
    </source>
</evidence>
<keyword evidence="5" id="KW-0029">Amino-acid transport</keyword>
<dbReference type="Proteomes" id="UP001595528">
    <property type="component" value="Unassembled WGS sequence"/>
</dbReference>
<dbReference type="GO" id="GO:0005524">
    <property type="term" value="F:ATP binding"/>
    <property type="evidence" value="ECO:0007669"/>
    <property type="project" value="UniProtKB-KW"/>
</dbReference>
<dbReference type="SUPFAM" id="SSF52540">
    <property type="entry name" value="P-loop containing nucleoside triphosphate hydrolases"/>
    <property type="match status" value="1"/>
</dbReference>
<dbReference type="RefSeq" id="WP_379899197.1">
    <property type="nucleotide sequence ID" value="NZ_JBHRTR010000019.1"/>
</dbReference>
<keyword evidence="3" id="KW-0547">Nucleotide-binding</keyword>
<dbReference type="InterPro" id="IPR052156">
    <property type="entry name" value="BCAA_Transport_ATP-bd_LivF"/>
</dbReference>
<evidence type="ECO:0000256" key="1">
    <source>
        <dbReference type="ARBA" id="ARBA00005417"/>
    </source>
</evidence>
<evidence type="ECO:0000256" key="2">
    <source>
        <dbReference type="ARBA" id="ARBA00022448"/>
    </source>
</evidence>
<gene>
    <name evidence="7" type="ORF">ACFOGJ_07340</name>
</gene>
<evidence type="ECO:0000313" key="7">
    <source>
        <dbReference type="EMBL" id="MFC3227036.1"/>
    </source>
</evidence>
<dbReference type="Pfam" id="PF00005">
    <property type="entry name" value="ABC_tran"/>
    <property type="match status" value="1"/>
</dbReference>